<feature type="transmembrane region" description="Helical" evidence="1">
    <location>
        <begin position="607"/>
        <end position="625"/>
    </location>
</feature>
<evidence type="ECO:0000256" key="1">
    <source>
        <dbReference type="SAM" id="Phobius"/>
    </source>
</evidence>
<evidence type="ECO:0000259" key="3">
    <source>
        <dbReference type="SMART" id="SM00736"/>
    </source>
</evidence>
<dbReference type="Pfam" id="PF05345">
    <property type="entry name" value="He_PIG"/>
    <property type="match status" value="1"/>
</dbReference>
<proteinExistence type="predicted"/>
<comment type="caution">
    <text evidence="4">The sequence shown here is derived from an EMBL/GenBank/DDBJ whole genome shotgun (WGS) entry which is preliminary data.</text>
</comment>
<sequence length="626" mass="70968">MKLFCVLILLSLVLYSVKPTCNPTRNKESKIYDEESEVQQNSVVGQLSDGTFVFVYQTYEHEDEEVPGDDYGIKMKLYKDDSVVCKTIVNDNLPEDQHDPRIAITDDDKIVITYETDFDTGDKSAFFKIFNSTCDAIVAETLISDNAYYQLYPDVTLLSNGNLLFVWENTLSDDADPDSRIYARRFDIAGNEVDANDKWAIAYSPDTEQKKPRIVLQDNDYVTVVFALNVERSTTKQVIRKSKFDVSGDFGNEPSVIVSTEDANVFADNPFIAKYSDNSLIVVWEEYESDGGDSDGIYGQFIDTSDNLRLDKFKLTTEESGTQKDPKVATFEDHGLLGYLFYTDNSDDKNHAKLQTFGYYQHIVGDAYKVSPYTESEEQPFGYSYDDNQFVVSFTYTNGSDKNLAYTTFTAPDVPYKNDTASIGKITSGPTVNYTFPDYTFIGYALEYETNLESGLALPDWLEFDGPERTYSGKANNEYCATTQQIELKAWSCGMFDNEYFDLHITDELPTTKLDLVDQDRLGGRNFEYTFDEDTFYDEDSPVLEYTAELKDGSALPDWMEFDGTTRTFSGTTPNIDRSYVIRVTASDECSNEASKTMNFLVETDPAPILSVGLSLLIFFLSYFLF</sequence>
<organism evidence="4 5">
    <name type="scientific">Anaeramoeba flamelloides</name>
    <dbReference type="NCBI Taxonomy" id="1746091"/>
    <lineage>
        <taxon>Eukaryota</taxon>
        <taxon>Metamonada</taxon>
        <taxon>Anaeramoebidae</taxon>
        <taxon>Anaeramoeba</taxon>
    </lineage>
</organism>
<keyword evidence="5" id="KW-1185">Reference proteome</keyword>
<feature type="domain" description="Dystroglycan-type cadherin-like" evidence="3">
    <location>
        <begin position="511"/>
        <end position="608"/>
    </location>
</feature>
<evidence type="ECO:0000256" key="2">
    <source>
        <dbReference type="SAM" id="SignalP"/>
    </source>
</evidence>
<keyword evidence="1" id="KW-0812">Transmembrane</keyword>
<keyword evidence="1" id="KW-1133">Transmembrane helix</keyword>
<dbReference type="Gene3D" id="2.60.40.10">
    <property type="entry name" value="Immunoglobulins"/>
    <property type="match status" value="2"/>
</dbReference>
<feature type="signal peptide" evidence="2">
    <location>
        <begin position="1"/>
        <end position="19"/>
    </location>
</feature>
<gene>
    <name evidence="4" type="ORF">M0813_05519</name>
</gene>
<protein>
    <submittedName>
        <fullName evidence="4">Dystroglycan-related</fullName>
    </submittedName>
</protein>
<dbReference type="InterPro" id="IPR015919">
    <property type="entry name" value="Cadherin-like_sf"/>
</dbReference>
<dbReference type="Proteomes" id="UP001150062">
    <property type="component" value="Unassembled WGS sequence"/>
</dbReference>
<evidence type="ECO:0000313" key="5">
    <source>
        <dbReference type="Proteomes" id="UP001150062"/>
    </source>
</evidence>
<keyword evidence="1" id="KW-0472">Membrane</keyword>
<keyword evidence="2" id="KW-0732">Signal</keyword>
<dbReference type="InterPro" id="IPR013783">
    <property type="entry name" value="Ig-like_fold"/>
</dbReference>
<evidence type="ECO:0000313" key="4">
    <source>
        <dbReference type="EMBL" id="KAJ6231788.1"/>
    </source>
</evidence>
<dbReference type="SUPFAM" id="SSF49313">
    <property type="entry name" value="Cadherin-like"/>
    <property type="match status" value="2"/>
</dbReference>
<reference evidence="4" key="1">
    <citation type="submission" date="2022-08" db="EMBL/GenBank/DDBJ databases">
        <title>Novel sulfate-reducing endosymbionts in the free-living metamonad Anaeramoeba.</title>
        <authorList>
            <person name="Jerlstrom-Hultqvist J."/>
            <person name="Cepicka I."/>
            <person name="Gallot-Lavallee L."/>
            <person name="Salas-Leiva D."/>
            <person name="Curtis B.A."/>
            <person name="Zahonova K."/>
            <person name="Pipaliya S."/>
            <person name="Dacks J."/>
            <person name="Roger A.J."/>
        </authorList>
    </citation>
    <scope>NUCLEOTIDE SEQUENCE</scope>
    <source>
        <strain evidence="4">Schooner1</strain>
    </source>
</reference>
<accession>A0ABQ8XGQ0</accession>
<dbReference type="InterPro" id="IPR006644">
    <property type="entry name" value="Cadg"/>
</dbReference>
<name>A0ABQ8XGQ0_9EUKA</name>
<dbReference type="SMART" id="SM00736">
    <property type="entry name" value="CADG"/>
    <property type="match status" value="1"/>
</dbReference>
<feature type="chain" id="PRO_5046418899" evidence="2">
    <location>
        <begin position="20"/>
        <end position="626"/>
    </location>
</feature>
<dbReference type="EMBL" id="JAOAOG010000298">
    <property type="protein sequence ID" value="KAJ6231788.1"/>
    <property type="molecule type" value="Genomic_DNA"/>
</dbReference>